<dbReference type="RefSeq" id="WP_153651471.1">
    <property type="nucleotide sequence ID" value="NZ_CP045737.1"/>
</dbReference>
<dbReference type="InterPro" id="IPR038056">
    <property type="entry name" value="YjbR-like_sf"/>
</dbReference>
<sequence length="137" mass="15286">MADVPPDLLDRVRSICLALPEAYEQQAWTGVRWRVRGRTFAHVLTVDPDSSSTLRTAFGVQGEATAVTFHVPAEELLALRETGHPYYALGWGRNVMGVHLGPWTDWDEVGELLTDSYCLLAPHKLVARVRRPSPHAD</sequence>
<protein>
    <submittedName>
        <fullName evidence="1">MmcQ/YjbR family DNA-binding protein</fullName>
    </submittedName>
</protein>
<gene>
    <name evidence="1" type="ORF">GEV26_01755</name>
</gene>
<dbReference type="Proteomes" id="UP000392064">
    <property type="component" value="Chromosome"/>
</dbReference>
<evidence type="ECO:0000313" key="2">
    <source>
        <dbReference type="Proteomes" id="UP000392064"/>
    </source>
</evidence>
<accession>A0A5Q2MEQ0</accession>
<proteinExistence type="predicted"/>
<dbReference type="Pfam" id="PF04237">
    <property type="entry name" value="YjbR"/>
    <property type="match status" value="1"/>
</dbReference>
<dbReference type="InterPro" id="IPR058532">
    <property type="entry name" value="YjbR/MT2646/Rv2570-like"/>
</dbReference>
<dbReference type="GO" id="GO:0003677">
    <property type="term" value="F:DNA binding"/>
    <property type="evidence" value="ECO:0007669"/>
    <property type="project" value="UniProtKB-KW"/>
</dbReference>
<evidence type="ECO:0000313" key="1">
    <source>
        <dbReference type="EMBL" id="QGG40199.1"/>
    </source>
</evidence>
<name>A0A5Q2MEQ0_9ACTN</name>
<dbReference type="SUPFAM" id="SSF142906">
    <property type="entry name" value="YjbR-like"/>
    <property type="match status" value="1"/>
</dbReference>
<reference evidence="1 2" key="1">
    <citation type="submission" date="2019-11" db="EMBL/GenBank/DDBJ databases">
        <authorList>
            <person name="Li J."/>
        </authorList>
    </citation>
    <scope>NUCLEOTIDE SEQUENCE [LARGE SCALE GENOMIC DNA]</scope>
    <source>
        <strain evidence="1 2">MF47</strain>
    </source>
</reference>
<dbReference type="EMBL" id="CP045737">
    <property type="protein sequence ID" value="QGG40199.1"/>
    <property type="molecule type" value="Genomic_DNA"/>
</dbReference>
<organism evidence="1 2">
    <name type="scientific">Aeromicrobium yanjiei</name>
    <dbReference type="NCBI Taxonomy" id="2662028"/>
    <lineage>
        <taxon>Bacteria</taxon>
        <taxon>Bacillati</taxon>
        <taxon>Actinomycetota</taxon>
        <taxon>Actinomycetes</taxon>
        <taxon>Propionibacteriales</taxon>
        <taxon>Nocardioidaceae</taxon>
        <taxon>Aeromicrobium</taxon>
    </lineage>
</organism>
<dbReference type="KEGG" id="aef:GEV26_01755"/>
<keyword evidence="2" id="KW-1185">Reference proteome</keyword>
<keyword evidence="1" id="KW-0238">DNA-binding</keyword>
<dbReference type="Gene3D" id="3.90.1150.30">
    <property type="match status" value="1"/>
</dbReference>
<dbReference type="AlphaFoldDB" id="A0A5Q2MEQ0"/>